<dbReference type="PRINTS" id="PR00131">
    <property type="entry name" value="GLHYDRLASE1"/>
</dbReference>
<sequence length="513" mass="57157">MMNRRQFATRSLAAAAGTVLHQPFSHATMLLSEDQVPGSVPDSVIQKARFPEGFLWGVATASYQNEGGWNEDGKGESIWDRFTHTPGKVRGGVTGDVACDQYHLYAQDIALAKRLNQKSYRFSISWPRIQPTGTGAPNMKGLDHYSRFVDTLLAAGIRPWCTLYHWDLPQSLEDRGGWPNRDLANYFADYAGILAKHLGDRITMWAPFNMPWAIAFMGYAAGSSPPCRSSFPDFLKAAHTLALAQAEAHRSIKAASAKATVGSAYEMAPAYPKTNSDADRAAAARYHAMNNVFFLEAAMKGKYPNAFMGEPPYEIMGFKPGDEKILYAPLDWVGLHYYTRRIVSDASHAHCFGGGFSGTEIESDSACARDPYTGLSAVMPTEGPLTEAGLEVWPRGIYDLVTQISKEYNHPFIEITESGCGYLDSPDEEHGRVPDSRRIKWYRETLAELARAIADGARVRAFHAWTLLDNFQWAEGYTERYGLIYTDFRNQKRTIKDSGYWYAKVAASNKLEV</sequence>
<dbReference type="PROSITE" id="PS00653">
    <property type="entry name" value="GLYCOSYL_HYDROL_F1_2"/>
    <property type="match status" value="1"/>
</dbReference>
<evidence type="ECO:0000256" key="4">
    <source>
        <dbReference type="ARBA" id="ARBA00022801"/>
    </source>
</evidence>
<dbReference type="InterPro" id="IPR017853">
    <property type="entry name" value="GH"/>
</dbReference>
<evidence type="ECO:0000256" key="7">
    <source>
        <dbReference type="ARBA" id="ARBA00023295"/>
    </source>
</evidence>
<feature type="binding site" evidence="9">
    <location>
        <position position="338"/>
    </location>
    <ligand>
        <name>substrate</name>
    </ligand>
</feature>
<feature type="binding site" evidence="9">
    <location>
        <position position="465"/>
    </location>
    <ligand>
        <name>substrate</name>
    </ligand>
</feature>
<evidence type="ECO:0000256" key="5">
    <source>
        <dbReference type="ARBA" id="ARBA00023001"/>
    </source>
</evidence>
<accession>A0A7W8EBR8</accession>
<dbReference type="RefSeq" id="WP_260331114.1">
    <property type="nucleotide sequence ID" value="NZ_JACHIO010000013.1"/>
</dbReference>
<comment type="similarity">
    <text evidence="2 10">Belongs to the glycosyl hydrolase 1 family.</text>
</comment>
<dbReference type="FunFam" id="3.20.20.80:FF:000004">
    <property type="entry name" value="Beta-glucosidase 6-phospho-beta-glucosidase"/>
    <property type="match status" value="1"/>
</dbReference>
<dbReference type="GO" id="GO:0005829">
    <property type="term" value="C:cytosol"/>
    <property type="evidence" value="ECO:0007669"/>
    <property type="project" value="TreeGrafter"/>
</dbReference>
<gene>
    <name evidence="11" type="ORF">HDF15_003212</name>
</gene>
<comment type="caution">
    <text evidence="11">The sequence shown here is derived from an EMBL/GenBank/DDBJ whole genome shotgun (WGS) entry which is preliminary data.</text>
</comment>
<dbReference type="Pfam" id="PF00232">
    <property type="entry name" value="Glyco_hydro_1"/>
    <property type="match status" value="1"/>
</dbReference>
<dbReference type="PANTHER" id="PTHR10353">
    <property type="entry name" value="GLYCOSYL HYDROLASE"/>
    <property type="match status" value="1"/>
</dbReference>
<keyword evidence="6" id="KW-0119">Carbohydrate metabolism</keyword>
<protein>
    <recommendedName>
        <fullName evidence="3 10">Beta-glucosidase</fullName>
        <ecNumber evidence="3 10">3.2.1.21</ecNumber>
    </recommendedName>
</protein>
<evidence type="ECO:0000256" key="9">
    <source>
        <dbReference type="PIRSR" id="PIRSR617736-2"/>
    </source>
</evidence>
<dbReference type="GO" id="GO:0030245">
    <property type="term" value="P:cellulose catabolic process"/>
    <property type="evidence" value="ECO:0007669"/>
    <property type="project" value="UniProtKB-KW"/>
</dbReference>
<evidence type="ECO:0000256" key="6">
    <source>
        <dbReference type="ARBA" id="ARBA00023277"/>
    </source>
</evidence>
<dbReference type="InterPro" id="IPR033132">
    <property type="entry name" value="GH_1_N_CS"/>
</dbReference>
<evidence type="ECO:0000256" key="2">
    <source>
        <dbReference type="ARBA" id="ARBA00010838"/>
    </source>
</evidence>
<keyword evidence="4 10" id="KW-0378">Hydrolase</keyword>
<proteinExistence type="inferred from homology"/>
<dbReference type="InterPro" id="IPR017736">
    <property type="entry name" value="Glyco_hydro_1_beta-glucosidase"/>
</dbReference>
<dbReference type="EC" id="3.2.1.21" evidence="3 10"/>
<evidence type="ECO:0000256" key="8">
    <source>
        <dbReference type="ARBA" id="ARBA00023326"/>
    </source>
</evidence>
<feature type="binding site" evidence="9">
    <location>
        <position position="209"/>
    </location>
    <ligand>
        <name>substrate</name>
    </ligand>
</feature>
<keyword evidence="7 10" id="KW-0326">Glycosidase</keyword>
<evidence type="ECO:0000256" key="10">
    <source>
        <dbReference type="RuleBase" id="RU361175"/>
    </source>
</evidence>
<evidence type="ECO:0000313" key="11">
    <source>
        <dbReference type="EMBL" id="MBB5064850.1"/>
    </source>
</evidence>
<evidence type="ECO:0000256" key="1">
    <source>
        <dbReference type="ARBA" id="ARBA00000448"/>
    </source>
</evidence>
<keyword evidence="5" id="KW-0136">Cellulose degradation</keyword>
<dbReference type="EMBL" id="JACHIO010000013">
    <property type="protein sequence ID" value="MBB5064850.1"/>
    <property type="molecule type" value="Genomic_DNA"/>
</dbReference>
<dbReference type="Gene3D" id="3.20.20.80">
    <property type="entry name" value="Glycosidases"/>
    <property type="match status" value="1"/>
</dbReference>
<feature type="binding site" evidence="9">
    <location>
        <position position="165"/>
    </location>
    <ligand>
        <name>substrate</name>
    </ligand>
</feature>
<reference evidence="11 12" key="1">
    <citation type="submission" date="2020-08" db="EMBL/GenBank/DDBJ databases">
        <title>Genomic Encyclopedia of Type Strains, Phase IV (KMG-V): Genome sequencing to study the core and pangenomes of soil and plant-associated prokaryotes.</title>
        <authorList>
            <person name="Whitman W."/>
        </authorList>
    </citation>
    <scope>NUCLEOTIDE SEQUENCE [LARGE SCALE GENOMIC DNA]</scope>
    <source>
        <strain evidence="11 12">X5P3</strain>
    </source>
</reference>
<comment type="catalytic activity">
    <reaction evidence="1 10">
        <text>Hydrolysis of terminal, non-reducing beta-D-glucosyl residues with release of beta-D-glucose.</text>
        <dbReference type="EC" id="3.2.1.21"/>
    </reaction>
</comment>
<dbReference type="SUPFAM" id="SSF51445">
    <property type="entry name" value="(Trans)glycosidases"/>
    <property type="match status" value="1"/>
</dbReference>
<dbReference type="AlphaFoldDB" id="A0A7W8EBR8"/>
<dbReference type="PANTHER" id="PTHR10353:SF36">
    <property type="entry name" value="LP05116P"/>
    <property type="match status" value="1"/>
</dbReference>
<dbReference type="GO" id="GO:0008422">
    <property type="term" value="F:beta-glucosidase activity"/>
    <property type="evidence" value="ECO:0007669"/>
    <property type="project" value="UniProtKB-EC"/>
</dbReference>
<keyword evidence="8" id="KW-0624">Polysaccharide degradation</keyword>
<evidence type="ECO:0000256" key="3">
    <source>
        <dbReference type="ARBA" id="ARBA00012744"/>
    </source>
</evidence>
<name>A0A7W8EBR8_9BACT</name>
<feature type="binding site" evidence="9">
    <location>
        <position position="64"/>
    </location>
    <ligand>
        <name>substrate</name>
    </ligand>
</feature>
<dbReference type="InterPro" id="IPR001360">
    <property type="entry name" value="Glyco_hydro_1"/>
</dbReference>
<dbReference type="Proteomes" id="UP000584867">
    <property type="component" value="Unassembled WGS sequence"/>
</dbReference>
<evidence type="ECO:0000313" key="12">
    <source>
        <dbReference type="Proteomes" id="UP000584867"/>
    </source>
</evidence>
<dbReference type="NCBIfam" id="TIGR03356">
    <property type="entry name" value="BGL"/>
    <property type="match status" value="1"/>
</dbReference>
<organism evidence="11 12">
    <name type="scientific">Granulicella mallensis</name>
    <dbReference type="NCBI Taxonomy" id="940614"/>
    <lineage>
        <taxon>Bacteria</taxon>
        <taxon>Pseudomonadati</taxon>
        <taxon>Acidobacteriota</taxon>
        <taxon>Terriglobia</taxon>
        <taxon>Terriglobales</taxon>
        <taxon>Acidobacteriaceae</taxon>
        <taxon>Granulicella</taxon>
    </lineage>
</organism>